<accession>A0A0J8XZH1</accession>
<proteinExistence type="predicted"/>
<protein>
    <recommendedName>
        <fullName evidence="4">Outer membrane protein beta-barrel domain-containing protein</fullName>
    </recommendedName>
</protein>
<evidence type="ECO:0000256" key="1">
    <source>
        <dbReference type="SAM" id="SignalP"/>
    </source>
</evidence>
<name>A0A0J8XZH1_9GAMM</name>
<dbReference type="SUPFAM" id="SSF56925">
    <property type="entry name" value="OMPA-like"/>
    <property type="match status" value="1"/>
</dbReference>
<sequence>MRFVSRFISFGLLSCLTIPSFAHAENIYVTPTIGYSYSGSINNDSGNKVSVNNSANYNIAIETDLEPGRVGIFVSHQNTDAKDLAGETQFTYLHFQSSLRFQPTQQLESYFGASLGGTFANASWTEKEVFFSGGLFGGAEYELSRNAKIVLEGRWLGNVVKSNTTVACTLPSGNETCIVSIDSELFSQFQTNLGLQFSF</sequence>
<dbReference type="RefSeq" id="WP_053111800.1">
    <property type="nucleotide sequence ID" value="NZ_AP024852.1"/>
</dbReference>
<dbReference type="EMBL" id="PYLZ01000002">
    <property type="protein sequence ID" value="PSW25869.1"/>
    <property type="molecule type" value="Genomic_DNA"/>
</dbReference>
<comment type="caution">
    <text evidence="2">The sequence shown here is derived from an EMBL/GenBank/DDBJ whole genome shotgun (WGS) entry which is preliminary data.</text>
</comment>
<feature type="signal peptide" evidence="1">
    <location>
        <begin position="1"/>
        <end position="24"/>
    </location>
</feature>
<organism evidence="2 3">
    <name type="scientific">Photobacterium swingsii</name>
    <dbReference type="NCBI Taxonomy" id="680026"/>
    <lineage>
        <taxon>Bacteria</taxon>
        <taxon>Pseudomonadati</taxon>
        <taxon>Pseudomonadota</taxon>
        <taxon>Gammaproteobacteria</taxon>
        <taxon>Vibrionales</taxon>
        <taxon>Vibrionaceae</taxon>
        <taxon>Photobacterium</taxon>
    </lineage>
</organism>
<gene>
    <name evidence="2" type="ORF">C9I94_04680</name>
</gene>
<keyword evidence="1" id="KW-0732">Signal</keyword>
<reference evidence="2 3" key="1">
    <citation type="submission" date="2018-01" db="EMBL/GenBank/DDBJ databases">
        <title>Whole genome sequencing of Histamine producing bacteria.</title>
        <authorList>
            <person name="Butler K."/>
        </authorList>
    </citation>
    <scope>NUCLEOTIDE SEQUENCE [LARGE SCALE GENOMIC DNA]</scope>
    <source>
        <strain evidence="2 3">DSM 24669</strain>
    </source>
</reference>
<evidence type="ECO:0000313" key="3">
    <source>
        <dbReference type="Proteomes" id="UP000240481"/>
    </source>
</evidence>
<dbReference type="Proteomes" id="UP000240481">
    <property type="component" value="Unassembled WGS sequence"/>
</dbReference>
<keyword evidence="3" id="KW-1185">Reference proteome</keyword>
<feature type="chain" id="PRO_5030009266" description="Outer membrane protein beta-barrel domain-containing protein" evidence="1">
    <location>
        <begin position="25"/>
        <end position="199"/>
    </location>
</feature>
<evidence type="ECO:0000313" key="2">
    <source>
        <dbReference type="EMBL" id="PSW25869.1"/>
    </source>
</evidence>
<evidence type="ECO:0008006" key="4">
    <source>
        <dbReference type="Google" id="ProtNLM"/>
    </source>
</evidence>
<dbReference type="AlphaFoldDB" id="A0A0J8XZH1"/>
<dbReference type="Gene3D" id="2.40.160.20">
    <property type="match status" value="1"/>
</dbReference>
<dbReference type="InterPro" id="IPR011250">
    <property type="entry name" value="OMP/PagP_B-barrel"/>
</dbReference>
<dbReference type="OrthoDB" id="6308600at2"/>